<dbReference type="EMBL" id="JABKKE010000003">
    <property type="protein sequence ID" value="NPE13321.1"/>
    <property type="molecule type" value="Genomic_DNA"/>
</dbReference>
<evidence type="ECO:0000313" key="3">
    <source>
        <dbReference type="EMBL" id="NPE13321.1"/>
    </source>
</evidence>
<proteinExistence type="predicted"/>
<evidence type="ECO:0000313" key="4">
    <source>
        <dbReference type="Proteomes" id="UP001193734"/>
    </source>
</evidence>
<feature type="signal peptide" evidence="1">
    <location>
        <begin position="1"/>
        <end position="21"/>
    </location>
</feature>
<evidence type="ECO:0000259" key="2">
    <source>
        <dbReference type="Pfam" id="PF18942"/>
    </source>
</evidence>
<keyword evidence="1" id="KW-0732">Signal</keyword>
<gene>
    <name evidence="3" type="ORF">HPS55_03105</name>
</gene>
<name>A0ABX2AUH9_9BACT</name>
<keyword evidence="4" id="KW-1185">Reference proteome</keyword>
<dbReference type="PROSITE" id="PS51257">
    <property type="entry name" value="PROKAR_LIPOPROTEIN"/>
    <property type="match status" value="1"/>
</dbReference>
<sequence>MKKMKYILMAFVCAMMAGCMAGEDYGFDTDWSAPNTENAYGNAELQETNVITVKELLDKYVNTMKSANDTVMIKEDVQIKVIVTGNDIEGNIYNEVAVKDETGAILICIAQGGLYGYLPVGKEILVDLKGLHIGLYGNQPQIGVAYTNASGKTFPSRMSRVLWQKHFKYVDANFTHEVEPEEFDVARMQDADYVKACRGKLMTVKNVTMDEADGIKVWASDAEKDAGNGVSRSIAVNGKVPMSGNYASFVVRSSTYADFAALPMPTGKINLTGIFTVYANDPSKYGYTWQILLREGSDVEEIINSEK</sequence>
<feature type="domain" description="DUF5689" evidence="2">
    <location>
        <begin position="48"/>
        <end position="299"/>
    </location>
</feature>
<dbReference type="Proteomes" id="UP001193734">
    <property type="component" value="Unassembled WGS sequence"/>
</dbReference>
<reference evidence="3 4" key="1">
    <citation type="submission" date="2020-05" db="EMBL/GenBank/DDBJ databases">
        <title>Distinct polysaccharide utilization as determinants for interspecies competition between intestinal Prevotella spp.</title>
        <authorList>
            <person name="Galvez E.J.C."/>
            <person name="Iljazovic A."/>
            <person name="Strowig T."/>
        </authorList>
    </citation>
    <scope>NUCLEOTIDE SEQUENCE [LARGE SCALE GENOMIC DNA]</scope>
    <source>
        <strain evidence="3 4">PROD</strain>
    </source>
</reference>
<organism evidence="3 4">
    <name type="scientific">Xylanibacter rodentium</name>
    <dbReference type="NCBI Taxonomy" id="2736289"/>
    <lineage>
        <taxon>Bacteria</taxon>
        <taxon>Pseudomonadati</taxon>
        <taxon>Bacteroidota</taxon>
        <taxon>Bacteroidia</taxon>
        <taxon>Bacteroidales</taxon>
        <taxon>Prevotellaceae</taxon>
        <taxon>Xylanibacter</taxon>
    </lineage>
</organism>
<accession>A0ABX2AUH9</accession>
<dbReference type="InterPro" id="IPR043744">
    <property type="entry name" value="DUF5689"/>
</dbReference>
<dbReference type="GeneID" id="82156746"/>
<dbReference type="Pfam" id="PF18942">
    <property type="entry name" value="DUF5689"/>
    <property type="match status" value="1"/>
</dbReference>
<dbReference type="RefSeq" id="WP_172175877.1">
    <property type="nucleotide sequence ID" value="NZ_CASGKG010000014.1"/>
</dbReference>
<feature type="chain" id="PRO_5045146414" description="DUF5689 domain-containing protein" evidence="1">
    <location>
        <begin position="22"/>
        <end position="307"/>
    </location>
</feature>
<evidence type="ECO:0000256" key="1">
    <source>
        <dbReference type="SAM" id="SignalP"/>
    </source>
</evidence>
<protein>
    <recommendedName>
        <fullName evidence="2">DUF5689 domain-containing protein</fullName>
    </recommendedName>
</protein>
<comment type="caution">
    <text evidence="3">The sequence shown here is derived from an EMBL/GenBank/DDBJ whole genome shotgun (WGS) entry which is preliminary data.</text>
</comment>